<dbReference type="InterPro" id="IPR025110">
    <property type="entry name" value="AMP-bd_C"/>
</dbReference>
<evidence type="ECO:0000256" key="2">
    <source>
        <dbReference type="ARBA" id="ARBA00022598"/>
    </source>
</evidence>
<evidence type="ECO:0000313" key="5">
    <source>
        <dbReference type="EMBL" id="GAF85094.1"/>
    </source>
</evidence>
<dbReference type="SUPFAM" id="SSF56801">
    <property type="entry name" value="Acetyl-CoA synthetase-like"/>
    <property type="match status" value="1"/>
</dbReference>
<accession>X0SVT6</accession>
<feature type="domain" description="AMP-binding enzyme C-terminal" evidence="4">
    <location>
        <begin position="392"/>
        <end position="445"/>
    </location>
</feature>
<evidence type="ECO:0000259" key="4">
    <source>
        <dbReference type="Pfam" id="PF13193"/>
    </source>
</evidence>
<gene>
    <name evidence="5" type="ORF">S01H1_09709</name>
</gene>
<sequence>GNEYSNVEIDRWSNRVGNALKNLGVKRGDRVVIQLPNCPEVVVSFLGIFKIGALVVPLSFLYSAEETAYIYQDATPVVVISATEFMEKVSHGKAATPSIKHVISIDEAPDTLLFRDIVDKSSDKLEMADTADEDLAALLYTAGTTGRPKGVMLSHEALYVCAEGQCETLKGPVMQGDATLSSLPLSHSYGMSTMNAVFYGGSKWILVRWFDTDLIFEAIQKHKVKITAQVPTMFVYQNMYPEPKKYDLSSMKFWFSGSAPLNEETRKEFESKYPGKVYQGWGLTEATANNSCCPIDRPYKPGSIGKPLSGKMRVVDDNIKPVKRGEVGEIVVGGSVVMQGYWNKPEETKEALQRGWLRTGDMGYMDEDGYFFIVERKKNMIIKAGENIFPREIEEVVYQYSKVSEAAVIGVPDQIYGEELKAFIVLKPGEKATEQEVIDFCKGKLT</sequence>
<evidence type="ECO:0000256" key="1">
    <source>
        <dbReference type="ARBA" id="ARBA00006432"/>
    </source>
</evidence>
<proteinExistence type="inferred from homology"/>
<protein>
    <recommendedName>
        <fullName evidence="6">AMP-dependent synthetase/ligase domain-containing protein</fullName>
    </recommendedName>
</protein>
<dbReference type="PANTHER" id="PTHR24096:SF149">
    <property type="entry name" value="AMP-BINDING DOMAIN-CONTAINING PROTEIN-RELATED"/>
    <property type="match status" value="1"/>
</dbReference>
<dbReference type="Gene3D" id="3.30.300.30">
    <property type="match status" value="1"/>
</dbReference>
<dbReference type="PANTHER" id="PTHR24096">
    <property type="entry name" value="LONG-CHAIN-FATTY-ACID--COA LIGASE"/>
    <property type="match status" value="1"/>
</dbReference>
<evidence type="ECO:0000259" key="3">
    <source>
        <dbReference type="Pfam" id="PF00501"/>
    </source>
</evidence>
<name>X0SVT6_9ZZZZ</name>
<dbReference type="Gene3D" id="3.40.50.980">
    <property type="match status" value="2"/>
</dbReference>
<dbReference type="InterPro" id="IPR000873">
    <property type="entry name" value="AMP-dep_synth/lig_dom"/>
</dbReference>
<organism evidence="5">
    <name type="scientific">marine sediment metagenome</name>
    <dbReference type="NCBI Taxonomy" id="412755"/>
    <lineage>
        <taxon>unclassified sequences</taxon>
        <taxon>metagenomes</taxon>
        <taxon>ecological metagenomes</taxon>
    </lineage>
</organism>
<keyword evidence="2" id="KW-0436">Ligase</keyword>
<dbReference type="Pfam" id="PF00501">
    <property type="entry name" value="AMP-binding"/>
    <property type="match status" value="1"/>
</dbReference>
<dbReference type="InterPro" id="IPR020845">
    <property type="entry name" value="AMP-binding_CS"/>
</dbReference>
<dbReference type="Pfam" id="PF13193">
    <property type="entry name" value="AMP-binding_C"/>
    <property type="match status" value="1"/>
</dbReference>
<feature type="domain" description="AMP-dependent synthetase/ligase" evidence="3">
    <location>
        <begin position="7"/>
        <end position="342"/>
    </location>
</feature>
<feature type="non-terminal residue" evidence="5">
    <location>
        <position position="1"/>
    </location>
</feature>
<dbReference type="AlphaFoldDB" id="X0SVT6"/>
<reference evidence="5" key="1">
    <citation type="journal article" date="2014" name="Front. Microbiol.">
        <title>High frequency of phylogenetically diverse reductive dehalogenase-homologous genes in deep subseafloor sedimentary metagenomes.</title>
        <authorList>
            <person name="Kawai M."/>
            <person name="Futagami T."/>
            <person name="Toyoda A."/>
            <person name="Takaki Y."/>
            <person name="Nishi S."/>
            <person name="Hori S."/>
            <person name="Arai W."/>
            <person name="Tsubouchi T."/>
            <person name="Morono Y."/>
            <person name="Uchiyama I."/>
            <person name="Ito T."/>
            <person name="Fujiyama A."/>
            <person name="Inagaki F."/>
            <person name="Takami H."/>
        </authorList>
    </citation>
    <scope>NUCLEOTIDE SEQUENCE</scope>
    <source>
        <strain evidence="5">Expedition CK06-06</strain>
    </source>
</reference>
<dbReference type="EMBL" id="BARS01004962">
    <property type="protein sequence ID" value="GAF85094.1"/>
    <property type="molecule type" value="Genomic_DNA"/>
</dbReference>
<dbReference type="Gene3D" id="2.30.38.10">
    <property type="entry name" value="Luciferase, Domain 3"/>
    <property type="match status" value="1"/>
</dbReference>
<dbReference type="PROSITE" id="PS00455">
    <property type="entry name" value="AMP_BINDING"/>
    <property type="match status" value="1"/>
</dbReference>
<comment type="caution">
    <text evidence="5">The sequence shown here is derived from an EMBL/GenBank/DDBJ whole genome shotgun (WGS) entry which is preliminary data.</text>
</comment>
<feature type="non-terminal residue" evidence="5">
    <location>
        <position position="446"/>
    </location>
</feature>
<evidence type="ECO:0008006" key="6">
    <source>
        <dbReference type="Google" id="ProtNLM"/>
    </source>
</evidence>
<comment type="similarity">
    <text evidence="1">Belongs to the ATP-dependent AMP-binding enzyme family.</text>
</comment>
<dbReference type="InterPro" id="IPR045851">
    <property type="entry name" value="AMP-bd_C_sf"/>
</dbReference>
<dbReference type="GO" id="GO:0016405">
    <property type="term" value="F:CoA-ligase activity"/>
    <property type="evidence" value="ECO:0007669"/>
    <property type="project" value="TreeGrafter"/>
</dbReference>